<dbReference type="Proteomes" id="UP001596016">
    <property type="component" value="Unassembled WGS sequence"/>
</dbReference>
<dbReference type="Pfam" id="PF14284">
    <property type="entry name" value="PcfJ"/>
    <property type="match status" value="1"/>
</dbReference>
<sequence length="592" mass="65013">MSTRSWSQLKTIASSQIVAACPWIRECPAQLSAFATIVALAEVRMTVRAIEGRLDADVRTTPSVKKDPLAAELVQMIADNATSHASSARPESSPAFGDWAEDHGFSDMGVALLSSNANWQDLTAAAGIIATAIKALSERARTLAQTHMGTILARDLPDGVFLRHGLNAVAAWLLAPETSGREERAVVLTRRRQAMSVYGALSGALREEDVTGIIDAGLPLAAVLMERHGLNAAELRSLRNGRHLRHSIENPTDFHVAIEELKTHETPLHEWPGGGRPDEADAWTGSPWVKEPRQHVVRPDYFGFYKDGITDAINAMREDLLRPMVAERIRLGGFAPSRQMVSFARSIEIDVRKGGGLVRQRMIAALRHAIIGPRKPKAFQEAVGLWHRRVATLSALRHEHTAERPGWPELCAPWRSACGSHELVVLSSAADLVEEGRLLDHCVGGYYAICRRGDTQILSLRENGKRIATLELTLGPDLGVLALAVGQFKAYRNSTPPAHLHDPLRAFLRDVRNGDHPVNAARLAHYRKKMRDVWDGTWNSEALSLDHARKAFPFYLPLLPRGTPADFDAWCAASELPAAFDATLAHLDTSSR</sequence>
<evidence type="ECO:0000313" key="2">
    <source>
        <dbReference type="Proteomes" id="UP001596016"/>
    </source>
</evidence>
<keyword evidence="2" id="KW-1185">Reference proteome</keyword>
<organism evidence="1 2">
    <name type="scientific">Aquamicrobium segne</name>
    <dbReference type="NCBI Taxonomy" id="469547"/>
    <lineage>
        <taxon>Bacteria</taxon>
        <taxon>Pseudomonadati</taxon>
        <taxon>Pseudomonadota</taxon>
        <taxon>Alphaproteobacteria</taxon>
        <taxon>Hyphomicrobiales</taxon>
        <taxon>Phyllobacteriaceae</taxon>
        <taxon>Aquamicrobium</taxon>
    </lineage>
</organism>
<protein>
    <submittedName>
        <fullName evidence="1">PcfJ domain-containing protein</fullName>
    </submittedName>
</protein>
<comment type="caution">
    <text evidence="1">The sequence shown here is derived from an EMBL/GenBank/DDBJ whole genome shotgun (WGS) entry which is preliminary data.</text>
</comment>
<dbReference type="RefSeq" id="WP_378227520.1">
    <property type="nucleotide sequence ID" value="NZ_JBHSLL010000008.1"/>
</dbReference>
<dbReference type="PROSITE" id="PS51257">
    <property type="entry name" value="PROKAR_LIPOPROTEIN"/>
    <property type="match status" value="1"/>
</dbReference>
<accession>A0ABW0GVY8</accession>
<gene>
    <name evidence="1" type="ORF">ACFPLB_01705</name>
</gene>
<dbReference type="InterPro" id="IPR025586">
    <property type="entry name" value="PcfJ"/>
</dbReference>
<dbReference type="EMBL" id="JBHSLL010000008">
    <property type="protein sequence ID" value="MFC5384673.1"/>
    <property type="molecule type" value="Genomic_DNA"/>
</dbReference>
<reference evidence="2" key="1">
    <citation type="journal article" date="2019" name="Int. J. Syst. Evol. Microbiol.">
        <title>The Global Catalogue of Microorganisms (GCM) 10K type strain sequencing project: providing services to taxonomists for standard genome sequencing and annotation.</title>
        <authorList>
            <consortium name="The Broad Institute Genomics Platform"/>
            <consortium name="The Broad Institute Genome Sequencing Center for Infectious Disease"/>
            <person name="Wu L."/>
            <person name="Ma J."/>
        </authorList>
    </citation>
    <scope>NUCLEOTIDE SEQUENCE [LARGE SCALE GENOMIC DNA]</scope>
    <source>
        <strain evidence="2">CGMCC 4.1415</strain>
    </source>
</reference>
<proteinExistence type="predicted"/>
<evidence type="ECO:0000313" key="1">
    <source>
        <dbReference type="EMBL" id="MFC5384673.1"/>
    </source>
</evidence>
<name>A0ABW0GVY8_9HYPH</name>